<accession>A0ABT1BG06</accession>
<dbReference type="RefSeq" id="WP_252767621.1">
    <property type="nucleotide sequence ID" value="NZ_JAMXMC010000001.1"/>
</dbReference>
<reference evidence="2 3" key="1">
    <citation type="submission" date="2022-06" db="EMBL/GenBank/DDBJ databases">
        <title>Ideonella sp. NS12-5 Genome sequencing and assembly.</title>
        <authorList>
            <person name="Jung Y."/>
        </authorList>
    </citation>
    <scope>NUCLEOTIDE SEQUENCE [LARGE SCALE GENOMIC DNA]</scope>
    <source>
        <strain evidence="2 3">NS12-5</strain>
    </source>
</reference>
<keyword evidence="3" id="KW-1185">Reference proteome</keyword>
<feature type="region of interest" description="Disordered" evidence="1">
    <location>
        <begin position="1"/>
        <end position="79"/>
    </location>
</feature>
<name>A0ABT1BG06_9BURK</name>
<gene>
    <name evidence="2" type="ORF">M0L44_00325</name>
</gene>
<sequence length="79" mass="8633">MSYSERAEIQRQGAKAAARGESAGVNPLQQQRNRPSATGESPDVWRQRSAAWEQGHRAQTAARRKVPAARVEGPAGEHE</sequence>
<proteinExistence type="predicted"/>
<dbReference type="EMBL" id="JAMXMC010000001">
    <property type="protein sequence ID" value="MCO5975166.1"/>
    <property type="molecule type" value="Genomic_DNA"/>
</dbReference>
<organism evidence="2 3">
    <name type="scientific">Ideonella oryzae</name>
    <dbReference type="NCBI Taxonomy" id="2937441"/>
    <lineage>
        <taxon>Bacteria</taxon>
        <taxon>Pseudomonadati</taxon>
        <taxon>Pseudomonadota</taxon>
        <taxon>Betaproteobacteria</taxon>
        <taxon>Burkholderiales</taxon>
        <taxon>Sphaerotilaceae</taxon>
        <taxon>Ideonella</taxon>
    </lineage>
</organism>
<evidence type="ECO:0000256" key="1">
    <source>
        <dbReference type="SAM" id="MobiDB-lite"/>
    </source>
</evidence>
<evidence type="ECO:0000313" key="2">
    <source>
        <dbReference type="EMBL" id="MCO5975166.1"/>
    </source>
</evidence>
<dbReference type="InterPro" id="IPR049847">
    <property type="entry name" value="CrpP-rel"/>
</dbReference>
<protein>
    <recommendedName>
        <fullName evidence="4">Plasmid stabilization protein</fullName>
    </recommendedName>
</protein>
<dbReference type="Proteomes" id="UP001204851">
    <property type="component" value="Unassembled WGS sequence"/>
</dbReference>
<evidence type="ECO:0000313" key="3">
    <source>
        <dbReference type="Proteomes" id="UP001204851"/>
    </source>
</evidence>
<feature type="compositionally biased region" description="Polar residues" evidence="1">
    <location>
        <begin position="27"/>
        <end position="39"/>
    </location>
</feature>
<dbReference type="NCBIfam" id="NF041856">
    <property type="entry name" value="CrpP_rel_fam"/>
    <property type="match status" value="1"/>
</dbReference>
<evidence type="ECO:0008006" key="4">
    <source>
        <dbReference type="Google" id="ProtNLM"/>
    </source>
</evidence>
<comment type="caution">
    <text evidence="2">The sequence shown here is derived from an EMBL/GenBank/DDBJ whole genome shotgun (WGS) entry which is preliminary data.</text>
</comment>